<sequence>MAPHPATDGVATGVVARLMGLESWPATATAAPPRPQKQRKVEASRSDDAADSAVMLVLPTTRSRRRLHALRHAPTARSHHGADLPTRAARCRC</sequence>
<dbReference type="EMBL" id="CAJGYO010000116">
    <property type="protein sequence ID" value="CAD6341063.1"/>
    <property type="molecule type" value="Genomic_DNA"/>
</dbReference>
<feature type="region of interest" description="Disordered" evidence="1">
    <location>
        <begin position="70"/>
        <end position="93"/>
    </location>
</feature>
<reference evidence="3" key="1">
    <citation type="submission" date="2020-10" db="EMBL/GenBank/DDBJ databases">
        <authorList>
            <person name="Han B."/>
            <person name="Lu T."/>
            <person name="Zhao Q."/>
            <person name="Huang X."/>
            <person name="Zhao Y."/>
        </authorList>
    </citation>
    <scope>NUCLEOTIDE SEQUENCE</scope>
</reference>
<evidence type="ECO:0000256" key="1">
    <source>
        <dbReference type="SAM" id="MobiDB-lite"/>
    </source>
</evidence>
<dbReference type="Pfam" id="PF14383">
    <property type="entry name" value="VARLMGL"/>
    <property type="match status" value="1"/>
</dbReference>
<protein>
    <recommendedName>
        <fullName evidence="2">DUF3741 domain-containing protein</fullName>
    </recommendedName>
</protein>
<feature type="domain" description="DUF3741" evidence="2">
    <location>
        <begin position="13"/>
        <end position="27"/>
    </location>
</feature>
<feature type="region of interest" description="Disordered" evidence="1">
    <location>
        <begin position="24"/>
        <end position="49"/>
    </location>
</feature>
<gene>
    <name evidence="3" type="ORF">NCGR_LOCUS65161</name>
</gene>
<accession>A0A811SI44</accession>
<dbReference type="AlphaFoldDB" id="A0A811SI44"/>
<dbReference type="Proteomes" id="UP000604825">
    <property type="component" value="Unassembled WGS sequence"/>
</dbReference>
<evidence type="ECO:0000313" key="3">
    <source>
        <dbReference type="EMBL" id="CAD6341063.1"/>
    </source>
</evidence>
<feature type="compositionally biased region" description="Basic and acidic residues" evidence="1">
    <location>
        <begin position="39"/>
        <end position="48"/>
    </location>
</feature>
<dbReference type="InterPro" id="IPR032795">
    <property type="entry name" value="DUF3741-assoc"/>
</dbReference>
<proteinExistence type="predicted"/>
<name>A0A811SI44_9POAL</name>
<evidence type="ECO:0000313" key="4">
    <source>
        <dbReference type="Proteomes" id="UP000604825"/>
    </source>
</evidence>
<evidence type="ECO:0000259" key="2">
    <source>
        <dbReference type="Pfam" id="PF14383"/>
    </source>
</evidence>
<keyword evidence="4" id="KW-1185">Reference proteome</keyword>
<comment type="caution">
    <text evidence="3">The sequence shown here is derived from an EMBL/GenBank/DDBJ whole genome shotgun (WGS) entry which is preliminary data.</text>
</comment>
<organism evidence="3 4">
    <name type="scientific">Miscanthus lutarioriparius</name>
    <dbReference type="NCBI Taxonomy" id="422564"/>
    <lineage>
        <taxon>Eukaryota</taxon>
        <taxon>Viridiplantae</taxon>
        <taxon>Streptophyta</taxon>
        <taxon>Embryophyta</taxon>
        <taxon>Tracheophyta</taxon>
        <taxon>Spermatophyta</taxon>
        <taxon>Magnoliopsida</taxon>
        <taxon>Liliopsida</taxon>
        <taxon>Poales</taxon>
        <taxon>Poaceae</taxon>
        <taxon>PACMAD clade</taxon>
        <taxon>Panicoideae</taxon>
        <taxon>Andropogonodae</taxon>
        <taxon>Andropogoneae</taxon>
        <taxon>Saccharinae</taxon>
        <taxon>Miscanthus</taxon>
    </lineage>
</organism>